<evidence type="ECO:0000256" key="3">
    <source>
        <dbReference type="ARBA" id="ARBA00023163"/>
    </source>
</evidence>
<dbReference type="RefSeq" id="WP_147038039.1">
    <property type="nucleotide sequence ID" value="NZ_BJUW01000002.1"/>
</dbReference>
<evidence type="ECO:0000259" key="5">
    <source>
        <dbReference type="PROSITE" id="PS50977"/>
    </source>
</evidence>
<dbReference type="Pfam" id="PF00440">
    <property type="entry name" value="TetR_N"/>
    <property type="match status" value="1"/>
</dbReference>
<name>A0A511AFF3_9MICO</name>
<dbReference type="Gene3D" id="1.10.10.60">
    <property type="entry name" value="Homeodomain-like"/>
    <property type="match status" value="1"/>
</dbReference>
<dbReference type="SUPFAM" id="SSF48498">
    <property type="entry name" value="Tetracyclin repressor-like, C-terminal domain"/>
    <property type="match status" value="1"/>
</dbReference>
<dbReference type="InterPro" id="IPR009057">
    <property type="entry name" value="Homeodomain-like_sf"/>
</dbReference>
<keyword evidence="2 4" id="KW-0238">DNA-binding</keyword>
<keyword evidence="1" id="KW-0805">Transcription regulation</keyword>
<dbReference type="GO" id="GO:0003700">
    <property type="term" value="F:DNA-binding transcription factor activity"/>
    <property type="evidence" value="ECO:0007669"/>
    <property type="project" value="TreeGrafter"/>
</dbReference>
<dbReference type="InterPro" id="IPR001647">
    <property type="entry name" value="HTH_TetR"/>
</dbReference>
<evidence type="ECO:0000256" key="4">
    <source>
        <dbReference type="PROSITE-ProRule" id="PRU00335"/>
    </source>
</evidence>
<evidence type="ECO:0000256" key="2">
    <source>
        <dbReference type="ARBA" id="ARBA00023125"/>
    </source>
</evidence>
<sequence length="203" mass="21452">MPTPERTSHTAIVEAGREILESDGPAGLTMQAVATRVGVRAPSLYKRIRNRDALLAAVAEATVDDLTHRLTAAARLHSAAEMPGNSVDLGRGMQSQGARGAREELVGLAEAFRAFAHERPEGFRLMFTASAPLDALEHAAAPVLHAARALVGDDDALDAARLFTAWATGFLQMELAGAFRLGGDVDDAFDYGLDRLIHGLAAG</sequence>
<evidence type="ECO:0000313" key="7">
    <source>
        <dbReference type="Proteomes" id="UP000321225"/>
    </source>
</evidence>
<dbReference type="GO" id="GO:0000976">
    <property type="term" value="F:transcription cis-regulatory region binding"/>
    <property type="evidence" value="ECO:0007669"/>
    <property type="project" value="TreeGrafter"/>
</dbReference>
<dbReference type="InterPro" id="IPR050109">
    <property type="entry name" value="HTH-type_TetR-like_transc_reg"/>
</dbReference>
<accession>A0A511AFF3</accession>
<dbReference type="GO" id="GO:0045892">
    <property type="term" value="P:negative regulation of DNA-templated transcription"/>
    <property type="evidence" value="ECO:0007669"/>
    <property type="project" value="InterPro"/>
</dbReference>
<dbReference type="EMBL" id="BJUW01000002">
    <property type="protein sequence ID" value="GEK85391.1"/>
    <property type="molecule type" value="Genomic_DNA"/>
</dbReference>
<reference evidence="6 7" key="1">
    <citation type="submission" date="2019-07" db="EMBL/GenBank/DDBJ databases">
        <title>Whole genome shotgun sequence of Microbacterium aerolatum NBRC 103071.</title>
        <authorList>
            <person name="Hosoyama A."/>
            <person name="Uohara A."/>
            <person name="Ohji S."/>
            <person name="Ichikawa N."/>
        </authorList>
    </citation>
    <scope>NUCLEOTIDE SEQUENCE [LARGE SCALE GENOMIC DNA]</scope>
    <source>
        <strain evidence="6 7">NBRC 103071</strain>
    </source>
</reference>
<dbReference type="PRINTS" id="PR00400">
    <property type="entry name" value="TETREPRESSOR"/>
</dbReference>
<dbReference type="PROSITE" id="PS50977">
    <property type="entry name" value="HTH_TETR_2"/>
    <property type="match status" value="1"/>
</dbReference>
<keyword evidence="3" id="KW-0804">Transcription</keyword>
<dbReference type="PANTHER" id="PTHR30055:SF239">
    <property type="entry name" value="TRANSCRIPTIONAL REGULATORY PROTEIN"/>
    <property type="match status" value="1"/>
</dbReference>
<dbReference type="InterPro" id="IPR003012">
    <property type="entry name" value="Tet_transcr_reg_TetR"/>
</dbReference>
<organism evidence="6 7">
    <name type="scientific">Microbacterium aerolatum</name>
    <dbReference type="NCBI Taxonomy" id="153731"/>
    <lineage>
        <taxon>Bacteria</taxon>
        <taxon>Bacillati</taxon>
        <taxon>Actinomycetota</taxon>
        <taxon>Actinomycetes</taxon>
        <taxon>Micrococcales</taxon>
        <taxon>Microbacteriaceae</taxon>
        <taxon>Microbacterium</taxon>
    </lineage>
</organism>
<evidence type="ECO:0000313" key="6">
    <source>
        <dbReference type="EMBL" id="GEK85391.1"/>
    </source>
</evidence>
<dbReference type="InterPro" id="IPR025996">
    <property type="entry name" value="MT1864/Rv1816-like_C"/>
</dbReference>
<dbReference type="Proteomes" id="UP000321225">
    <property type="component" value="Unassembled WGS sequence"/>
</dbReference>
<dbReference type="OrthoDB" id="71867at2"/>
<keyword evidence="7" id="KW-1185">Reference proteome</keyword>
<dbReference type="PANTHER" id="PTHR30055">
    <property type="entry name" value="HTH-TYPE TRANSCRIPTIONAL REGULATOR RUTR"/>
    <property type="match status" value="1"/>
</dbReference>
<dbReference type="GO" id="GO:0046677">
    <property type="term" value="P:response to antibiotic"/>
    <property type="evidence" value="ECO:0007669"/>
    <property type="project" value="InterPro"/>
</dbReference>
<dbReference type="InterPro" id="IPR036271">
    <property type="entry name" value="Tet_transcr_reg_TetR-rel_C_sf"/>
</dbReference>
<dbReference type="AlphaFoldDB" id="A0A511AFF3"/>
<evidence type="ECO:0000256" key="1">
    <source>
        <dbReference type="ARBA" id="ARBA00023015"/>
    </source>
</evidence>
<protein>
    <submittedName>
        <fullName evidence="6">TetR family transcriptional regulator</fullName>
    </submittedName>
</protein>
<proteinExistence type="predicted"/>
<feature type="domain" description="HTH tetR-type" evidence="5">
    <location>
        <begin position="6"/>
        <end position="66"/>
    </location>
</feature>
<feature type="DNA-binding region" description="H-T-H motif" evidence="4">
    <location>
        <begin position="29"/>
        <end position="48"/>
    </location>
</feature>
<dbReference type="SUPFAM" id="SSF46689">
    <property type="entry name" value="Homeodomain-like"/>
    <property type="match status" value="1"/>
</dbReference>
<dbReference type="Gene3D" id="1.10.357.10">
    <property type="entry name" value="Tetracycline Repressor, domain 2"/>
    <property type="match status" value="1"/>
</dbReference>
<comment type="caution">
    <text evidence="6">The sequence shown here is derived from an EMBL/GenBank/DDBJ whole genome shotgun (WGS) entry which is preliminary data.</text>
</comment>
<gene>
    <name evidence="6" type="ORF">MAE01_05670</name>
</gene>
<dbReference type="Pfam" id="PF13305">
    <property type="entry name" value="TetR_C_33"/>
    <property type="match status" value="1"/>
</dbReference>